<sequence>MGAVSSLWILWVVLTKGPRQAFSWRVRKTPLPFLVDNTYGEHWYLRLKSSGLCLHYVTAGPEKAPLLLFLHGSPQNWFCWCHQLQEFQKQFQVVALDLRGCGASDASREKKYYDLKIVAEDVREVIGTLGTKEEDAKWWTLEEASDWARQGSSKAIVVGHDWGGVLAWVFAAQHPDLVEKLILMNTMCCSALIGGPL</sequence>
<dbReference type="InterPro" id="IPR002410">
    <property type="entry name" value="Peptidase_S33"/>
</dbReference>
<dbReference type="Proteomes" id="UP000050525">
    <property type="component" value="Unassembled WGS sequence"/>
</dbReference>
<dbReference type="PRINTS" id="PR00793">
    <property type="entry name" value="PROAMNOPTASE"/>
</dbReference>
<feature type="chain" id="PRO_5007587043" evidence="3">
    <location>
        <begin position="22"/>
        <end position="197"/>
    </location>
</feature>
<feature type="domain" description="AB hydrolase-1" evidence="4">
    <location>
        <begin position="65"/>
        <end position="186"/>
    </location>
</feature>
<dbReference type="GO" id="GO:0004301">
    <property type="term" value="F:epoxide hydrolase activity"/>
    <property type="evidence" value="ECO:0007669"/>
    <property type="project" value="UniProtKB-ARBA"/>
</dbReference>
<comment type="caution">
    <text evidence="5">The sequence shown here is derived from an EMBL/GenBank/DDBJ whole genome shotgun (WGS) entry which is preliminary data.</text>
</comment>
<evidence type="ECO:0000256" key="1">
    <source>
        <dbReference type="ARBA" id="ARBA00010088"/>
    </source>
</evidence>
<evidence type="ECO:0000313" key="5">
    <source>
        <dbReference type="EMBL" id="KYO48359.1"/>
    </source>
</evidence>
<evidence type="ECO:0000259" key="4">
    <source>
        <dbReference type="Pfam" id="PF00561"/>
    </source>
</evidence>
<dbReference type="AlphaFoldDB" id="A0A151PH55"/>
<feature type="signal peptide" evidence="3">
    <location>
        <begin position="1"/>
        <end position="21"/>
    </location>
</feature>
<name>A0A151PH55_ALLMI</name>
<dbReference type="GO" id="GO:0008233">
    <property type="term" value="F:peptidase activity"/>
    <property type="evidence" value="ECO:0007669"/>
    <property type="project" value="InterPro"/>
</dbReference>
<dbReference type="InterPro" id="IPR029058">
    <property type="entry name" value="AB_hydrolase_fold"/>
</dbReference>
<accession>A0A151PH55</accession>
<dbReference type="Gene3D" id="3.40.50.1820">
    <property type="entry name" value="alpha/beta hydrolase"/>
    <property type="match status" value="1"/>
</dbReference>
<keyword evidence="3" id="KW-0732">Signal</keyword>
<evidence type="ECO:0000256" key="3">
    <source>
        <dbReference type="SAM" id="SignalP"/>
    </source>
</evidence>
<protein>
    <submittedName>
        <fullName evidence="5">Epoxide hydrolase 3-like</fullName>
    </submittedName>
</protein>
<comment type="similarity">
    <text evidence="1">Belongs to the peptidase S33 family.</text>
</comment>
<organism evidence="5 6">
    <name type="scientific">Alligator mississippiensis</name>
    <name type="common">American alligator</name>
    <dbReference type="NCBI Taxonomy" id="8496"/>
    <lineage>
        <taxon>Eukaryota</taxon>
        <taxon>Metazoa</taxon>
        <taxon>Chordata</taxon>
        <taxon>Craniata</taxon>
        <taxon>Vertebrata</taxon>
        <taxon>Euteleostomi</taxon>
        <taxon>Archelosauria</taxon>
        <taxon>Archosauria</taxon>
        <taxon>Crocodylia</taxon>
        <taxon>Alligatoridae</taxon>
        <taxon>Alligatorinae</taxon>
        <taxon>Alligator</taxon>
    </lineage>
</organism>
<dbReference type="STRING" id="8496.A0A151PH55"/>
<gene>
    <name evidence="5" type="ORF">Y1Q_0017125</name>
</gene>
<evidence type="ECO:0000256" key="2">
    <source>
        <dbReference type="ARBA" id="ARBA00022801"/>
    </source>
</evidence>
<dbReference type="EMBL" id="AKHW03000209">
    <property type="protein sequence ID" value="KYO48359.1"/>
    <property type="molecule type" value="Genomic_DNA"/>
</dbReference>
<dbReference type="PANTHER" id="PTHR43329">
    <property type="entry name" value="EPOXIDE HYDROLASE"/>
    <property type="match status" value="1"/>
</dbReference>
<reference evidence="5 6" key="1">
    <citation type="journal article" date="2012" name="Genome Biol.">
        <title>Sequencing three crocodilian genomes to illuminate the evolution of archosaurs and amniotes.</title>
        <authorList>
            <person name="St John J.A."/>
            <person name="Braun E.L."/>
            <person name="Isberg S.R."/>
            <person name="Miles L.G."/>
            <person name="Chong A.Y."/>
            <person name="Gongora J."/>
            <person name="Dalzell P."/>
            <person name="Moran C."/>
            <person name="Bed'hom B."/>
            <person name="Abzhanov A."/>
            <person name="Burgess S.C."/>
            <person name="Cooksey A.M."/>
            <person name="Castoe T.A."/>
            <person name="Crawford N.G."/>
            <person name="Densmore L.D."/>
            <person name="Drew J.C."/>
            <person name="Edwards S.V."/>
            <person name="Faircloth B.C."/>
            <person name="Fujita M.K."/>
            <person name="Greenwold M.J."/>
            <person name="Hoffmann F.G."/>
            <person name="Howard J.M."/>
            <person name="Iguchi T."/>
            <person name="Janes D.E."/>
            <person name="Khan S.Y."/>
            <person name="Kohno S."/>
            <person name="de Koning A.J."/>
            <person name="Lance S.L."/>
            <person name="McCarthy F.M."/>
            <person name="McCormack J.E."/>
            <person name="Merchant M.E."/>
            <person name="Peterson D.G."/>
            <person name="Pollock D.D."/>
            <person name="Pourmand N."/>
            <person name="Raney B.J."/>
            <person name="Roessler K.A."/>
            <person name="Sanford J.R."/>
            <person name="Sawyer R.H."/>
            <person name="Schmidt C.J."/>
            <person name="Triplett E.W."/>
            <person name="Tuberville T.D."/>
            <person name="Venegas-Anaya M."/>
            <person name="Howard J.T."/>
            <person name="Jarvis E.D."/>
            <person name="Guillette L.J.Jr."/>
            <person name="Glenn T.C."/>
            <person name="Green R.E."/>
            <person name="Ray D.A."/>
        </authorList>
    </citation>
    <scope>NUCLEOTIDE SEQUENCE [LARGE SCALE GENOMIC DNA]</scope>
    <source>
        <strain evidence="5">KSC_2009_1</strain>
    </source>
</reference>
<keyword evidence="2" id="KW-0378">Hydrolase</keyword>
<proteinExistence type="inferred from homology"/>
<dbReference type="InterPro" id="IPR000073">
    <property type="entry name" value="AB_hydrolase_1"/>
</dbReference>
<dbReference type="GO" id="GO:0006508">
    <property type="term" value="P:proteolysis"/>
    <property type="evidence" value="ECO:0007669"/>
    <property type="project" value="InterPro"/>
</dbReference>
<evidence type="ECO:0000313" key="6">
    <source>
        <dbReference type="Proteomes" id="UP000050525"/>
    </source>
</evidence>
<dbReference type="Pfam" id="PF00561">
    <property type="entry name" value="Abhydrolase_1"/>
    <property type="match status" value="1"/>
</dbReference>
<keyword evidence="6" id="KW-1185">Reference proteome</keyword>
<dbReference type="SUPFAM" id="SSF53474">
    <property type="entry name" value="alpha/beta-Hydrolases"/>
    <property type="match status" value="1"/>
</dbReference>